<organism evidence="2 3">
    <name type="scientific">Amniculicola lignicola CBS 123094</name>
    <dbReference type="NCBI Taxonomy" id="1392246"/>
    <lineage>
        <taxon>Eukaryota</taxon>
        <taxon>Fungi</taxon>
        <taxon>Dikarya</taxon>
        <taxon>Ascomycota</taxon>
        <taxon>Pezizomycotina</taxon>
        <taxon>Dothideomycetes</taxon>
        <taxon>Pleosporomycetidae</taxon>
        <taxon>Pleosporales</taxon>
        <taxon>Amniculicolaceae</taxon>
        <taxon>Amniculicola</taxon>
    </lineage>
</organism>
<evidence type="ECO:0000313" key="2">
    <source>
        <dbReference type="EMBL" id="KAF2006261.1"/>
    </source>
</evidence>
<feature type="region of interest" description="Disordered" evidence="1">
    <location>
        <begin position="62"/>
        <end position="168"/>
    </location>
</feature>
<dbReference type="AlphaFoldDB" id="A0A6A5X0W0"/>
<feature type="compositionally biased region" description="Basic and acidic residues" evidence="1">
    <location>
        <begin position="92"/>
        <end position="102"/>
    </location>
</feature>
<keyword evidence="3" id="KW-1185">Reference proteome</keyword>
<dbReference type="EMBL" id="ML977560">
    <property type="protein sequence ID" value="KAF2006261.1"/>
    <property type="molecule type" value="Genomic_DNA"/>
</dbReference>
<name>A0A6A5X0W0_9PLEO</name>
<accession>A0A6A5X0W0</accession>
<gene>
    <name evidence="2" type="ORF">P154DRAFT_570326</name>
</gene>
<protein>
    <submittedName>
        <fullName evidence="2">Uncharacterized protein</fullName>
    </submittedName>
</protein>
<feature type="compositionally biased region" description="Basic and acidic residues" evidence="1">
    <location>
        <begin position="147"/>
        <end position="161"/>
    </location>
</feature>
<dbReference type="Proteomes" id="UP000799779">
    <property type="component" value="Unassembled WGS sequence"/>
</dbReference>
<sequence>MDIIIALPLPPLTAETFANGAAQSPPKVERPQRIFVSEEDWPVEDPSEDIFIVRQVGVRKRTRGEAADEPAITSEPTLCDGTIMPDSEEPLANEKKEALREKKAQKKAQKKQAALQASCKDEQGWVGKKKTDKKGDHGFNSYVKLQDVPKRLPRSQKEGPGRSKTFQS</sequence>
<evidence type="ECO:0000256" key="1">
    <source>
        <dbReference type="SAM" id="MobiDB-lite"/>
    </source>
</evidence>
<reference evidence="2" key="1">
    <citation type="journal article" date="2020" name="Stud. Mycol.">
        <title>101 Dothideomycetes genomes: a test case for predicting lifestyles and emergence of pathogens.</title>
        <authorList>
            <person name="Haridas S."/>
            <person name="Albert R."/>
            <person name="Binder M."/>
            <person name="Bloem J."/>
            <person name="Labutti K."/>
            <person name="Salamov A."/>
            <person name="Andreopoulos B."/>
            <person name="Baker S."/>
            <person name="Barry K."/>
            <person name="Bills G."/>
            <person name="Bluhm B."/>
            <person name="Cannon C."/>
            <person name="Castanera R."/>
            <person name="Culley D."/>
            <person name="Daum C."/>
            <person name="Ezra D."/>
            <person name="Gonzalez J."/>
            <person name="Henrissat B."/>
            <person name="Kuo A."/>
            <person name="Liang C."/>
            <person name="Lipzen A."/>
            <person name="Lutzoni F."/>
            <person name="Magnuson J."/>
            <person name="Mondo S."/>
            <person name="Nolan M."/>
            <person name="Ohm R."/>
            <person name="Pangilinan J."/>
            <person name="Park H.-J."/>
            <person name="Ramirez L."/>
            <person name="Alfaro M."/>
            <person name="Sun H."/>
            <person name="Tritt A."/>
            <person name="Yoshinaga Y."/>
            <person name="Zwiers L.-H."/>
            <person name="Turgeon B."/>
            <person name="Goodwin S."/>
            <person name="Spatafora J."/>
            <person name="Crous P."/>
            <person name="Grigoriev I."/>
        </authorList>
    </citation>
    <scope>NUCLEOTIDE SEQUENCE</scope>
    <source>
        <strain evidence="2">CBS 123094</strain>
    </source>
</reference>
<evidence type="ECO:0000313" key="3">
    <source>
        <dbReference type="Proteomes" id="UP000799779"/>
    </source>
</evidence>
<proteinExistence type="predicted"/>